<name>A0A0F9VIE5_9ZZZZ</name>
<evidence type="ECO:0000313" key="1">
    <source>
        <dbReference type="EMBL" id="KKN73266.1"/>
    </source>
</evidence>
<reference evidence="1" key="1">
    <citation type="journal article" date="2015" name="Nature">
        <title>Complex archaea that bridge the gap between prokaryotes and eukaryotes.</title>
        <authorList>
            <person name="Spang A."/>
            <person name="Saw J.H."/>
            <person name="Jorgensen S.L."/>
            <person name="Zaremba-Niedzwiedzka K."/>
            <person name="Martijn J."/>
            <person name="Lind A.E."/>
            <person name="van Eijk R."/>
            <person name="Schleper C."/>
            <person name="Guy L."/>
            <person name="Ettema T.J."/>
        </authorList>
    </citation>
    <scope>NUCLEOTIDE SEQUENCE</scope>
</reference>
<proteinExistence type="predicted"/>
<accession>A0A0F9VIE5</accession>
<gene>
    <name evidence="1" type="ORF">LCGC14_0402510</name>
</gene>
<comment type="caution">
    <text evidence="1">The sequence shown here is derived from an EMBL/GenBank/DDBJ whole genome shotgun (WGS) entry which is preliminary data.</text>
</comment>
<dbReference type="AlphaFoldDB" id="A0A0F9VIE5"/>
<sequence>MRRTLLTLLGATAAFGILTASYATAELPEQAPAATVIGTVDLR</sequence>
<protein>
    <submittedName>
        <fullName evidence="1">Uncharacterized protein</fullName>
    </submittedName>
</protein>
<dbReference type="EMBL" id="LAZR01000347">
    <property type="protein sequence ID" value="KKN73266.1"/>
    <property type="molecule type" value="Genomic_DNA"/>
</dbReference>
<organism evidence="1">
    <name type="scientific">marine sediment metagenome</name>
    <dbReference type="NCBI Taxonomy" id="412755"/>
    <lineage>
        <taxon>unclassified sequences</taxon>
        <taxon>metagenomes</taxon>
        <taxon>ecological metagenomes</taxon>
    </lineage>
</organism>